<dbReference type="InterPro" id="IPR006259">
    <property type="entry name" value="Adenyl_kin_sub"/>
</dbReference>
<dbReference type="InterPro" id="IPR007862">
    <property type="entry name" value="Adenylate_kinase_lid-dom"/>
</dbReference>
<evidence type="ECO:0000256" key="8">
    <source>
        <dbReference type="HAMAP-Rule" id="MF_03169"/>
    </source>
</evidence>
<comment type="function">
    <text evidence="8">Involved in maintaining the homeostasis of cellular nucleotides by catalyzing the interconversion of nucleoside phosphates. Has GTP:AMP phosphotransferase and ITP:AMP phosphotransferase activities.</text>
</comment>
<keyword evidence="2 8" id="KW-0808">Transferase</keyword>
<evidence type="ECO:0000256" key="3">
    <source>
        <dbReference type="ARBA" id="ARBA00022741"/>
    </source>
</evidence>
<dbReference type="Pfam" id="PF00406">
    <property type="entry name" value="ADK"/>
    <property type="match status" value="1"/>
</dbReference>
<feature type="region of interest" description="LID" evidence="8">
    <location>
        <begin position="127"/>
        <end position="164"/>
    </location>
</feature>
<dbReference type="Proteomes" id="UP000694871">
    <property type="component" value="Unplaced"/>
</dbReference>
<evidence type="ECO:0000313" key="10">
    <source>
        <dbReference type="Proteomes" id="UP000694871"/>
    </source>
</evidence>
<feature type="binding site" evidence="8">
    <location>
        <position position="161"/>
    </location>
    <ligand>
        <name>AMP</name>
        <dbReference type="ChEBI" id="CHEBI:456215"/>
    </ligand>
</feature>
<dbReference type="PROSITE" id="PS00113">
    <property type="entry name" value="ADENYLATE_KINASE"/>
    <property type="match status" value="1"/>
</dbReference>
<comment type="catalytic activity">
    <reaction evidence="7">
        <text>GTP + AMP = GDP + ADP</text>
        <dbReference type="Rhea" id="RHEA:29863"/>
        <dbReference type="ChEBI" id="CHEBI:37565"/>
        <dbReference type="ChEBI" id="CHEBI:58189"/>
        <dbReference type="ChEBI" id="CHEBI:456215"/>
        <dbReference type="ChEBI" id="CHEBI:456216"/>
    </reaction>
</comment>
<sequence length="228" mass="25980">MVVRPLLLRALIMGPPGSGKGTISSRIVKHFALKHLSSGDLLRENMNKGTEIGIIAKTYIDQGRLIPDDIMTQLMLNELQTLEQHHLLLDGFPRTVPQAEALEKRCPIDTVIDLDVPFETIQQRLTARWIHPASGRVYNLEFNPPKVPGTDDITGEPLVQRDDDKPETIMKRLKSYEAETRPVLEYYRRKRVLESFSGTETDKIWPHVHRFLQTKLPDVSQKETAAPD</sequence>
<dbReference type="Gene3D" id="3.40.50.300">
    <property type="entry name" value="P-loop containing nucleotide triphosphate hydrolases"/>
    <property type="match status" value="1"/>
</dbReference>
<feature type="binding site" evidence="8">
    <location>
        <begin position="137"/>
        <end position="138"/>
    </location>
    <ligand>
        <name>GTP</name>
        <dbReference type="ChEBI" id="CHEBI:37565"/>
    </ligand>
</feature>
<dbReference type="EC" id="2.7.4.10" evidence="8"/>
<evidence type="ECO:0000256" key="2">
    <source>
        <dbReference type="ARBA" id="ARBA00022679"/>
    </source>
</evidence>
<dbReference type="HAMAP" id="MF_00235">
    <property type="entry name" value="Adenylate_kinase_Adk"/>
    <property type="match status" value="1"/>
</dbReference>
<feature type="binding site" evidence="8">
    <location>
        <begin position="17"/>
        <end position="22"/>
    </location>
    <ligand>
        <name>GTP</name>
        <dbReference type="ChEBI" id="CHEBI:37565"/>
    </ligand>
</feature>
<feature type="binding site" evidence="8">
    <location>
        <position position="38"/>
    </location>
    <ligand>
        <name>AMP</name>
        <dbReference type="ChEBI" id="CHEBI:456215"/>
    </ligand>
</feature>
<feature type="binding site" evidence="8">
    <location>
        <position position="201"/>
    </location>
    <ligand>
        <name>GTP</name>
        <dbReference type="ChEBI" id="CHEBI:37565"/>
    </ligand>
</feature>
<dbReference type="InterPro" id="IPR027417">
    <property type="entry name" value="P-loop_NTPase"/>
</dbReference>
<feature type="binding site" evidence="8">
    <location>
        <position position="172"/>
    </location>
    <ligand>
        <name>AMP</name>
        <dbReference type="ChEBI" id="CHEBI:456215"/>
    </ligand>
</feature>
<dbReference type="InterPro" id="IPR000850">
    <property type="entry name" value="Adenylat/UMP-CMP_kin"/>
</dbReference>
<protein>
    <recommendedName>
        <fullName evidence="8">GTP:AMP phosphotransferase AK3, mitochondrial</fullName>
        <ecNumber evidence="8">2.7.4.10</ecNumber>
    </recommendedName>
    <alternativeName>
        <fullName evidence="8">Adenylate kinase 3</fullName>
        <shortName evidence="8">AK 3</shortName>
    </alternativeName>
</protein>
<evidence type="ECO:0000256" key="5">
    <source>
        <dbReference type="ARBA" id="ARBA00023128"/>
    </source>
</evidence>
<comment type="catalytic activity">
    <reaction evidence="8">
        <text>a ribonucleoside 5'-triphosphate + AMP = a ribonucleoside 5'-diphosphate + ADP</text>
        <dbReference type="Rhea" id="RHEA:13749"/>
        <dbReference type="ChEBI" id="CHEBI:57930"/>
        <dbReference type="ChEBI" id="CHEBI:61557"/>
        <dbReference type="ChEBI" id="CHEBI:456215"/>
        <dbReference type="ChEBI" id="CHEBI:456216"/>
        <dbReference type="EC" id="2.7.4.10"/>
    </reaction>
</comment>
<feature type="binding site" evidence="8">
    <location>
        <begin position="64"/>
        <end position="66"/>
    </location>
    <ligand>
        <name>AMP</name>
        <dbReference type="ChEBI" id="CHEBI:456215"/>
    </ligand>
</feature>
<dbReference type="PANTHER" id="PTHR23359">
    <property type="entry name" value="NUCLEOTIDE KINASE"/>
    <property type="match status" value="1"/>
</dbReference>
<accession>A0ABM1JNB9</accession>
<feature type="region of interest" description="NMPbind" evidence="8">
    <location>
        <begin position="37"/>
        <end position="66"/>
    </location>
</feature>
<comment type="domain">
    <text evidence="8">Consists of three domains, a large central CORE domain and two small peripheral domains, NMPbind and LID, which undergo movements during catalysis. The LID domain closes over the site of phosphoryl transfer upon GTP binding. Assembling and dissambling the active center during each catalytic cycle provides an effective means to prevent GTP hydrolysis.</text>
</comment>
<keyword evidence="5 8" id="KW-0496">Mitochondrion</keyword>
<keyword evidence="6 8" id="KW-0342">GTP-binding</keyword>
<dbReference type="SUPFAM" id="SSF52540">
    <property type="entry name" value="P-loop containing nucleoside triphosphate hydrolases"/>
    <property type="match status" value="1"/>
</dbReference>
<dbReference type="InterPro" id="IPR033690">
    <property type="entry name" value="Adenylat_kinase_CS"/>
</dbReference>
<comment type="similarity">
    <text evidence="8">Belongs to the adenylate kinase family. AK3 subfamily.</text>
</comment>
<keyword evidence="10" id="KW-1185">Reference proteome</keyword>
<name>A0ABM1JNB9_GEKJA</name>
<keyword evidence="3 8" id="KW-0547">Nucleotide-binding</keyword>
<feature type="binding site" evidence="8">
    <location>
        <begin position="91"/>
        <end position="94"/>
    </location>
    <ligand>
        <name>AMP</name>
        <dbReference type="ChEBI" id="CHEBI:456215"/>
    </ligand>
</feature>
<dbReference type="PRINTS" id="PR00094">
    <property type="entry name" value="ADENYLTKNASE"/>
</dbReference>
<keyword evidence="4 8" id="KW-0418">Kinase</keyword>
<dbReference type="GeneID" id="107107210"/>
<gene>
    <name evidence="8 11" type="primary">AK3</name>
</gene>
<feature type="binding site" evidence="8">
    <location>
        <position position="128"/>
    </location>
    <ligand>
        <name>GTP</name>
        <dbReference type="ChEBI" id="CHEBI:37565"/>
    </ligand>
</feature>
<comment type="subunit">
    <text evidence="8">Monomer.</text>
</comment>
<dbReference type="SUPFAM" id="SSF57774">
    <property type="entry name" value="Microbial and mitochondrial ADK, insert 'zinc finger' domain"/>
    <property type="match status" value="1"/>
</dbReference>
<comment type="subcellular location">
    <subcellularLocation>
        <location evidence="1 8">Mitochondrion matrix</location>
    </subcellularLocation>
</comment>
<dbReference type="NCBIfam" id="TIGR01351">
    <property type="entry name" value="adk"/>
    <property type="match status" value="1"/>
</dbReference>
<proteinExistence type="inferred from homology"/>
<feature type="binding site" evidence="8">
    <location>
        <position position="43"/>
    </location>
    <ligand>
        <name>AMP</name>
        <dbReference type="ChEBI" id="CHEBI:456215"/>
    </ligand>
</feature>
<dbReference type="RefSeq" id="XP_015262956.1">
    <property type="nucleotide sequence ID" value="XM_015407470.1"/>
</dbReference>
<dbReference type="Pfam" id="PF05191">
    <property type="entry name" value="ADK_lid"/>
    <property type="match status" value="1"/>
</dbReference>
<evidence type="ECO:0000256" key="6">
    <source>
        <dbReference type="ARBA" id="ARBA00023134"/>
    </source>
</evidence>
<evidence type="ECO:0000313" key="11">
    <source>
        <dbReference type="RefSeq" id="XP_015262956.1"/>
    </source>
</evidence>
<evidence type="ECO:0000256" key="1">
    <source>
        <dbReference type="ARBA" id="ARBA00004305"/>
    </source>
</evidence>
<dbReference type="HAMAP" id="MF_03169">
    <property type="entry name" value="Adenylate_kinase_AK3"/>
    <property type="match status" value="1"/>
</dbReference>
<evidence type="ECO:0000256" key="4">
    <source>
        <dbReference type="ARBA" id="ARBA00022777"/>
    </source>
</evidence>
<dbReference type="InterPro" id="IPR036193">
    <property type="entry name" value="ADK_active_lid_dom_sf"/>
</dbReference>
<dbReference type="CDD" id="cd01428">
    <property type="entry name" value="ADK"/>
    <property type="match status" value="1"/>
</dbReference>
<evidence type="ECO:0000259" key="9">
    <source>
        <dbReference type="Pfam" id="PF05191"/>
    </source>
</evidence>
<reference evidence="11" key="1">
    <citation type="submission" date="2025-08" db="UniProtKB">
        <authorList>
            <consortium name="RefSeq"/>
        </authorList>
    </citation>
    <scope>IDENTIFICATION</scope>
</reference>
<organism evidence="10 11">
    <name type="scientific">Gekko japonicus</name>
    <name type="common">Schlegel's Japanese gecko</name>
    <dbReference type="NCBI Taxonomy" id="146911"/>
    <lineage>
        <taxon>Eukaryota</taxon>
        <taxon>Metazoa</taxon>
        <taxon>Chordata</taxon>
        <taxon>Craniata</taxon>
        <taxon>Vertebrata</taxon>
        <taxon>Euteleostomi</taxon>
        <taxon>Lepidosauria</taxon>
        <taxon>Squamata</taxon>
        <taxon>Bifurcata</taxon>
        <taxon>Gekkota</taxon>
        <taxon>Gekkonidae</taxon>
        <taxon>Gekkoninae</taxon>
        <taxon>Gekko</taxon>
    </lineage>
</organism>
<evidence type="ECO:0000256" key="7">
    <source>
        <dbReference type="ARBA" id="ARBA00048191"/>
    </source>
</evidence>
<feature type="binding site" evidence="8">
    <location>
        <position position="98"/>
    </location>
    <ligand>
        <name>AMP</name>
        <dbReference type="ChEBI" id="CHEBI:456215"/>
    </ligand>
</feature>
<feature type="domain" description="Adenylate kinase active site lid" evidence="9">
    <location>
        <begin position="128"/>
        <end position="163"/>
    </location>
</feature>
<dbReference type="InterPro" id="IPR028586">
    <property type="entry name" value="AK3/Ak4_mitochondrial"/>
</dbReference>